<reference evidence="6 7" key="1">
    <citation type="submission" date="2014-12" db="EMBL/GenBank/DDBJ databases">
        <title>Complete genome sequence of Streptomyces vietnamensis strain GIMV4.0001, a genetic manipulable producer of the benzoisochromanequinone antibiotic granaticin.</title>
        <authorList>
            <person name="Deng M.R."/>
            <person name="Guo J."/>
            <person name="Ma L.Y."/>
            <person name="Feng G.D."/>
            <person name="Mo C.Y."/>
            <person name="Zhu H.H."/>
        </authorList>
    </citation>
    <scope>NUCLEOTIDE SEQUENCE [LARGE SCALE GENOMIC DNA]</scope>
    <source>
        <strain evidence="7">GIMV4.0001</strain>
    </source>
</reference>
<evidence type="ECO:0000256" key="1">
    <source>
        <dbReference type="ARBA" id="ARBA00009249"/>
    </source>
</evidence>
<dbReference type="InterPro" id="IPR003016">
    <property type="entry name" value="2-oxoA_DH_lipoyl-BS"/>
</dbReference>
<feature type="modified residue" description="N6-lipoyllysine" evidence="3 4">
    <location>
        <position position="65"/>
    </location>
</feature>
<evidence type="ECO:0000313" key="6">
    <source>
        <dbReference type="EMBL" id="AJF66054.1"/>
    </source>
</evidence>
<dbReference type="InterPro" id="IPR000089">
    <property type="entry name" value="Biotin_lipoyl"/>
</dbReference>
<dbReference type="GO" id="GO:0019464">
    <property type="term" value="P:glycine decarboxylation via glycine cleavage system"/>
    <property type="evidence" value="ECO:0007669"/>
    <property type="project" value="UniProtKB-UniRule"/>
</dbReference>
<proteinExistence type="inferred from homology"/>
<dbReference type="RefSeq" id="WP_041130071.1">
    <property type="nucleotide sequence ID" value="NZ_CP010407.1"/>
</dbReference>
<comment type="cofactor">
    <cofactor evidence="3">
        <name>(R)-lipoate</name>
        <dbReference type="ChEBI" id="CHEBI:83088"/>
    </cofactor>
    <text evidence="3">Binds 1 lipoyl cofactor covalently.</text>
</comment>
<keyword evidence="2 3" id="KW-0450">Lipoyl</keyword>
<evidence type="ECO:0000313" key="7">
    <source>
        <dbReference type="Proteomes" id="UP000031774"/>
    </source>
</evidence>
<dbReference type="GO" id="GO:0005829">
    <property type="term" value="C:cytosol"/>
    <property type="evidence" value="ECO:0007669"/>
    <property type="project" value="TreeGrafter"/>
</dbReference>
<dbReference type="Gene3D" id="2.40.50.100">
    <property type="match status" value="1"/>
</dbReference>
<accession>A0A0B5ICG9</accession>
<dbReference type="STRING" id="362257.SVTN_18305"/>
<dbReference type="PROSITE" id="PS00189">
    <property type="entry name" value="LIPOYL"/>
    <property type="match status" value="1"/>
</dbReference>
<organism evidence="6 7">
    <name type="scientific">Streptomyces vietnamensis</name>
    <dbReference type="NCBI Taxonomy" id="362257"/>
    <lineage>
        <taxon>Bacteria</taxon>
        <taxon>Bacillati</taxon>
        <taxon>Actinomycetota</taxon>
        <taxon>Actinomycetes</taxon>
        <taxon>Kitasatosporales</taxon>
        <taxon>Streptomycetaceae</taxon>
        <taxon>Streptomyces</taxon>
    </lineage>
</organism>
<dbReference type="HAMAP" id="MF_00272">
    <property type="entry name" value="GcvH"/>
    <property type="match status" value="1"/>
</dbReference>
<feature type="domain" description="Lipoyl-binding" evidence="5">
    <location>
        <begin position="24"/>
        <end position="106"/>
    </location>
</feature>
<dbReference type="Pfam" id="PF01597">
    <property type="entry name" value="GCV_H"/>
    <property type="match status" value="1"/>
</dbReference>
<evidence type="ECO:0000256" key="3">
    <source>
        <dbReference type="HAMAP-Rule" id="MF_00272"/>
    </source>
</evidence>
<comment type="subunit">
    <text evidence="3">The glycine cleavage system is composed of four proteins: P, T, L and H.</text>
</comment>
<evidence type="ECO:0000259" key="5">
    <source>
        <dbReference type="PROSITE" id="PS50968"/>
    </source>
</evidence>
<keyword evidence="7" id="KW-1185">Reference proteome</keyword>
<sequence>MSHYPEHLKYSKDHEWVEVAGDRRVRVGITDFAQRQLGDIVFVDVPEVGRDVTAGEVFGTLESVKSVSELYAPVSGRVTAKNPELDSDPDLINSDPYGDGWIIEIETSGTGVPAGLLDAAQYGNLVAAEAE</sequence>
<evidence type="ECO:0000256" key="4">
    <source>
        <dbReference type="PIRSR" id="PIRSR617453-50"/>
    </source>
</evidence>
<dbReference type="PANTHER" id="PTHR11715">
    <property type="entry name" value="GLYCINE CLEAVAGE SYSTEM H PROTEIN"/>
    <property type="match status" value="1"/>
</dbReference>
<comment type="similarity">
    <text evidence="1 3">Belongs to the GcvH family.</text>
</comment>
<dbReference type="KEGG" id="svt:SVTN_18305"/>
<dbReference type="EMBL" id="CP010407">
    <property type="protein sequence ID" value="AJF66054.1"/>
    <property type="molecule type" value="Genomic_DNA"/>
</dbReference>
<protein>
    <recommendedName>
        <fullName evidence="3">Glycine cleavage system H protein</fullName>
    </recommendedName>
</protein>
<evidence type="ECO:0000256" key="2">
    <source>
        <dbReference type="ARBA" id="ARBA00022823"/>
    </source>
</evidence>
<dbReference type="CDD" id="cd06848">
    <property type="entry name" value="GCS_H"/>
    <property type="match status" value="1"/>
</dbReference>
<dbReference type="GO" id="GO:0005960">
    <property type="term" value="C:glycine cleavage complex"/>
    <property type="evidence" value="ECO:0007669"/>
    <property type="project" value="InterPro"/>
</dbReference>
<dbReference type="PANTHER" id="PTHR11715:SF3">
    <property type="entry name" value="GLYCINE CLEAVAGE SYSTEM H PROTEIN-RELATED"/>
    <property type="match status" value="1"/>
</dbReference>
<dbReference type="HOGENOM" id="CLU_097408_2_2_11"/>
<dbReference type="InterPro" id="IPR002930">
    <property type="entry name" value="GCV_H"/>
</dbReference>
<dbReference type="InterPro" id="IPR011053">
    <property type="entry name" value="Single_hybrid_motif"/>
</dbReference>
<dbReference type="GO" id="GO:0009249">
    <property type="term" value="P:protein lipoylation"/>
    <property type="evidence" value="ECO:0007669"/>
    <property type="project" value="TreeGrafter"/>
</dbReference>
<dbReference type="SUPFAM" id="SSF51230">
    <property type="entry name" value="Single hybrid motif"/>
    <property type="match status" value="1"/>
</dbReference>
<comment type="function">
    <text evidence="3">The glycine cleavage system catalyzes the degradation of glycine. The H protein shuttles the methylamine group of glycine from the P protein to the T protein.</text>
</comment>
<dbReference type="InterPro" id="IPR033753">
    <property type="entry name" value="GCV_H/Fam206"/>
</dbReference>
<name>A0A0B5ICG9_9ACTN</name>
<dbReference type="NCBIfam" id="TIGR00527">
    <property type="entry name" value="gcvH"/>
    <property type="match status" value="1"/>
</dbReference>
<dbReference type="InterPro" id="IPR017453">
    <property type="entry name" value="GCV_H_sub"/>
</dbReference>
<dbReference type="PROSITE" id="PS50968">
    <property type="entry name" value="BIOTINYL_LIPOYL"/>
    <property type="match status" value="1"/>
</dbReference>
<gene>
    <name evidence="3" type="primary">gcvH</name>
    <name evidence="6" type="ORF">SVTN_18305</name>
</gene>
<dbReference type="NCBIfam" id="NF002270">
    <property type="entry name" value="PRK01202.1"/>
    <property type="match status" value="1"/>
</dbReference>
<dbReference type="AlphaFoldDB" id="A0A0B5ICG9"/>
<dbReference type="Proteomes" id="UP000031774">
    <property type="component" value="Chromosome"/>
</dbReference>